<evidence type="ECO:0000313" key="1">
    <source>
        <dbReference type="EMBL" id="MBB5060810.1"/>
    </source>
</evidence>
<sequence length="208" mass="23819">MRKAIANTSERRKEAQHIGIRVDFEFSIAQDLGDPSDFITVYHGSAIATMNDESERKIGKVTIYIVERGRIVNEEVSLFEVMDSLDGDSCDCFANLFDHKTEELKPVVQHLLSEDRSLDWDLMLIEHLELDQEYRGQGIGKEIALMAIRRLGANCGVITCVPVPLQFTGRCEDQNPRGKRPAQQRVRQFWEEVGFVRVPASDYYVWPE</sequence>
<keyword evidence="1" id="KW-0808">Transferase</keyword>
<comment type="caution">
    <text evidence="1">The sequence shown here is derived from an EMBL/GenBank/DDBJ whole genome shotgun (WGS) entry which is preliminary data.</text>
</comment>
<accession>A0A7W7ZIZ6</accession>
<dbReference type="InterPro" id="IPR016181">
    <property type="entry name" value="Acyl_CoA_acyltransferase"/>
</dbReference>
<dbReference type="SUPFAM" id="SSF55729">
    <property type="entry name" value="Acyl-CoA N-acyltransferases (Nat)"/>
    <property type="match status" value="1"/>
</dbReference>
<gene>
    <name evidence="1" type="ORF">HDF16_005546</name>
</gene>
<proteinExistence type="predicted"/>
<protein>
    <submittedName>
        <fullName evidence="1">GNAT superfamily N-acetyltransferase</fullName>
    </submittedName>
</protein>
<evidence type="ECO:0000313" key="2">
    <source>
        <dbReference type="Proteomes" id="UP000540989"/>
    </source>
</evidence>
<name>A0A7W7ZIZ6_9BACT</name>
<dbReference type="Proteomes" id="UP000540989">
    <property type="component" value="Unassembled WGS sequence"/>
</dbReference>
<dbReference type="GO" id="GO:0016740">
    <property type="term" value="F:transferase activity"/>
    <property type="evidence" value="ECO:0007669"/>
    <property type="project" value="UniProtKB-KW"/>
</dbReference>
<keyword evidence="2" id="KW-1185">Reference proteome</keyword>
<dbReference type="Gene3D" id="3.40.630.30">
    <property type="match status" value="1"/>
</dbReference>
<organism evidence="1 2">
    <name type="scientific">Granulicella aggregans</name>
    <dbReference type="NCBI Taxonomy" id="474949"/>
    <lineage>
        <taxon>Bacteria</taxon>
        <taxon>Pseudomonadati</taxon>
        <taxon>Acidobacteriota</taxon>
        <taxon>Terriglobia</taxon>
        <taxon>Terriglobales</taxon>
        <taxon>Acidobacteriaceae</taxon>
        <taxon>Granulicella</taxon>
    </lineage>
</organism>
<dbReference type="RefSeq" id="WP_184223342.1">
    <property type="nucleotide sequence ID" value="NZ_JACHIP010000019.1"/>
</dbReference>
<dbReference type="AlphaFoldDB" id="A0A7W7ZIZ6"/>
<reference evidence="1 2" key="1">
    <citation type="submission" date="2020-08" db="EMBL/GenBank/DDBJ databases">
        <title>Genomic Encyclopedia of Type Strains, Phase IV (KMG-V): Genome sequencing to study the core and pangenomes of soil and plant-associated prokaryotes.</title>
        <authorList>
            <person name="Whitman W."/>
        </authorList>
    </citation>
    <scope>NUCLEOTIDE SEQUENCE [LARGE SCALE GENOMIC DNA]</scope>
    <source>
        <strain evidence="1 2">M8UP14</strain>
    </source>
</reference>
<dbReference type="EMBL" id="JACHIP010000019">
    <property type="protein sequence ID" value="MBB5060810.1"/>
    <property type="molecule type" value="Genomic_DNA"/>
</dbReference>